<feature type="domain" description="RNA polymerase sigma-70 region 2" evidence="3">
    <location>
        <begin position="336"/>
        <end position="406"/>
    </location>
</feature>
<evidence type="ECO:0000259" key="2">
    <source>
        <dbReference type="Pfam" id="PF04539"/>
    </source>
</evidence>
<evidence type="ECO:0000313" key="4">
    <source>
        <dbReference type="EMBL" id="WOL10694.1"/>
    </source>
</evidence>
<dbReference type="Proteomes" id="UP001327560">
    <property type="component" value="Chromosome 6"/>
</dbReference>
<dbReference type="GO" id="GO:0006352">
    <property type="term" value="P:DNA-templated transcription initiation"/>
    <property type="evidence" value="ECO:0007669"/>
    <property type="project" value="InterPro"/>
</dbReference>
<evidence type="ECO:0000259" key="3">
    <source>
        <dbReference type="Pfam" id="PF04542"/>
    </source>
</evidence>
<dbReference type="InterPro" id="IPR013325">
    <property type="entry name" value="RNA_pol_sigma_r2"/>
</dbReference>
<accession>A0AAQ3QGY5</accession>
<evidence type="ECO:0000313" key="5">
    <source>
        <dbReference type="Proteomes" id="UP001327560"/>
    </source>
</evidence>
<dbReference type="GO" id="GO:0003700">
    <property type="term" value="F:DNA-binding transcription factor activity"/>
    <property type="evidence" value="ECO:0007669"/>
    <property type="project" value="InterPro"/>
</dbReference>
<dbReference type="InterPro" id="IPR013324">
    <property type="entry name" value="RNA_pol_sigma_r3/r4-like"/>
</dbReference>
<dbReference type="InterPro" id="IPR007627">
    <property type="entry name" value="RNA_pol_sigma70_r2"/>
</dbReference>
<reference evidence="4 5" key="1">
    <citation type="submission" date="2023-10" db="EMBL/GenBank/DDBJ databases">
        <title>Chromosome-scale genome assembly provides insights into flower coloration mechanisms of Canna indica.</title>
        <authorList>
            <person name="Li C."/>
        </authorList>
    </citation>
    <scope>NUCLEOTIDE SEQUENCE [LARGE SCALE GENOMIC DNA]</scope>
    <source>
        <tissue evidence="4">Flower</tissue>
    </source>
</reference>
<evidence type="ECO:0000256" key="1">
    <source>
        <dbReference type="ARBA" id="ARBA00007788"/>
    </source>
</evidence>
<gene>
    <name evidence="4" type="ORF">Cni_G19453</name>
</gene>
<protein>
    <submittedName>
        <fullName evidence="4">RNA polymerase sigma factor sigF, chloroplastic</fullName>
    </submittedName>
</protein>
<dbReference type="InterPro" id="IPR007624">
    <property type="entry name" value="RNA_pol_sigma70_r3"/>
</dbReference>
<comment type="similarity">
    <text evidence="1">Belongs to the sigma-70 factor family.</text>
</comment>
<dbReference type="SUPFAM" id="SSF88946">
    <property type="entry name" value="Sigma2 domain of RNA polymerase sigma factors"/>
    <property type="match status" value="1"/>
</dbReference>
<dbReference type="Gene3D" id="1.20.120.1810">
    <property type="match status" value="1"/>
</dbReference>
<dbReference type="AlphaFoldDB" id="A0AAQ3QGY5"/>
<dbReference type="InterPro" id="IPR014284">
    <property type="entry name" value="RNA_pol_sigma-70_dom"/>
</dbReference>
<dbReference type="PANTHER" id="PTHR30603">
    <property type="entry name" value="RNA POLYMERASE SIGMA FACTOR RPO"/>
    <property type="match status" value="1"/>
</dbReference>
<dbReference type="Pfam" id="PF04542">
    <property type="entry name" value="Sigma70_r2"/>
    <property type="match status" value="1"/>
</dbReference>
<dbReference type="SUPFAM" id="SSF88659">
    <property type="entry name" value="Sigma3 and sigma4 domains of RNA polymerase sigma factors"/>
    <property type="match status" value="1"/>
</dbReference>
<dbReference type="Pfam" id="PF04539">
    <property type="entry name" value="Sigma70_r3"/>
    <property type="match status" value="1"/>
</dbReference>
<dbReference type="EMBL" id="CP136895">
    <property type="protein sequence ID" value="WOL10694.1"/>
    <property type="molecule type" value="Genomic_DNA"/>
</dbReference>
<organism evidence="4 5">
    <name type="scientific">Canna indica</name>
    <name type="common">Indian-shot</name>
    <dbReference type="NCBI Taxonomy" id="4628"/>
    <lineage>
        <taxon>Eukaryota</taxon>
        <taxon>Viridiplantae</taxon>
        <taxon>Streptophyta</taxon>
        <taxon>Embryophyta</taxon>
        <taxon>Tracheophyta</taxon>
        <taxon>Spermatophyta</taxon>
        <taxon>Magnoliopsida</taxon>
        <taxon>Liliopsida</taxon>
        <taxon>Zingiberales</taxon>
        <taxon>Cannaceae</taxon>
        <taxon>Canna</taxon>
    </lineage>
</organism>
<sequence length="499" mass="56817">MDACRGLLSPAPSPVLPRTQLRALSSSSVPMIFDQPSQSITPSPTVQVTHNFTGSALLREKRDDLRTKIMLATPDKLLAEARQPCSEEREKQEFDQYLRYLECRLLYQPSLGYPYTPYDKDKHSLPVSMEPDENNTCISGDGHTMLVEDDSDSIKPADVLALATKAMIASKKAASLVEQSNISEIEFEKSFPGFDQESTNDTFIKEKVAIRSGRLLERRSKIRKVSKNPEFFDYDGVGTTTRATNRIKKIDRGHDPNDPLRLFLLGPETKQLLTVKEEKELFAHTQDLMRLEEVKERLRSQSDREPTLIEWAEAVGLSCQVLQSSLSLGRRSRNKMINANLRLVVHVARQYEGKGLNIQDLLQEGSRGLMRSLEKFKPNAGCRFPSYAYWWIRQSIRKAIFQNSRTIRLPENVFAVLKSIKTARRLCIQEGLVPTHEEVAKRAGITVPKLESLLLNSRNPVSIQQRPWFDQDVTLQFVLGLFCRGNFFSSYEVHQTPKC</sequence>
<dbReference type="PANTHER" id="PTHR30603:SF45">
    <property type="entry name" value="RNA POLYMERASE SIGMA FACTOR SIGF, CHLOROPLASTIC"/>
    <property type="match status" value="1"/>
</dbReference>
<name>A0AAQ3QGY5_9LILI</name>
<dbReference type="NCBIfam" id="TIGR02937">
    <property type="entry name" value="sigma70-ECF"/>
    <property type="match status" value="1"/>
</dbReference>
<proteinExistence type="inferred from homology"/>
<dbReference type="InterPro" id="IPR050239">
    <property type="entry name" value="Sigma-70_RNA_pol_init_factors"/>
</dbReference>
<feature type="domain" description="RNA polymerase sigma-70 region 3" evidence="2">
    <location>
        <begin position="418"/>
        <end position="476"/>
    </location>
</feature>
<keyword evidence="5" id="KW-1185">Reference proteome</keyword>